<reference evidence="3 4" key="1">
    <citation type="journal article" date="2004" name="Extremophiles">
        <title>Halobacillus locisalis sp. nov., a halophilic bacterium isolated from a marine solar saltern of the Yellow Sea in Korea.</title>
        <authorList>
            <person name="Yoon J.H."/>
            <person name="Kang K.H."/>
            <person name="Oh T.K."/>
            <person name="Park Y.H."/>
        </authorList>
    </citation>
    <scope>NUCLEOTIDE SEQUENCE [LARGE SCALE GENOMIC DNA]</scope>
    <source>
        <strain evidence="3 4">KCTC 3788</strain>
    </source>
</reference>
<accession>A0A838CVN5</accession>
<dbReference type="RefSeq" id="WP_181472663.1">
    <property type="nucleotide sequence ID" value="NZ_JACEFG010000002.1"/>
</dbReference>
<dbReference type="Pfam" id="PF09851">
    <property type="entry name" value="SHOCT"/>
    <property type="match status" value="1"/>
</dbReference>
<name>A0A838CVN5_9BACI</name>
<dbReference type="InterPro" id="IPR018649">
    <property type="entry name" value="SHOCT"/>
</dbReference>
<comment type="caution">
    <text evidence="3">The sequence shown here is derived from an EMBL/GenBank/DDBJ whole genome shotgun (WGS) entry which is preliminary data.</text>
</comment>
<evidence type="ECO:0000313" key="3">
    <source>
        <dbReference type="EMBL" id="MBA2175666.1"/>
    </source>
</evidence>
<dbReference type="EMBL" id="JACEFG010000002">
    <property type="protein sequence ID" value="MBA2175666.1"/>
    <property type="molecule type" value="Genomic_DNA"/>
</dbReference>
<dbReference type="AlphaFoldDB" id="A0A838CVN5"/>
<keyword evidence="4" id="KW-1185">Reference proteome</keyword>
<feature type="transmembrane region" description="Helical" evidence="1">
    <location>
        <begin position="12"/>
        <end position="36"/>
    </location>
</feature>
<evidence type="ECO:0000313" key="4">
    <source>
        <dbReference type="Proteomes" id="UP000571017"/>
    </source>
</evidence>
<keyword evidence="1" id="KW-0812">Transmembrane</keyword>
<proteinExistence type="predicted"/>
<evidence type="ECO:0000256" key="1">
    <source>
        <dbReference type="SAM" id="Phobius"/>
    </source>
</evidence>
<keyword evidence="1" id="KW-1133">Transmembrane helix</keyword>
<feature type="domain" description="SHOCT" evidence="2">
    <location>
        <begin position="48"/>
        <end position="74"/>
    </location>
</feature>
<organism evidence="3 4">
    <name type="scientific">Halobacillus locisalis</name>
    <dbReference type="NCBI Taxonomy" id="220753"/>
    <lineage>
        <taxon>Bacteria</taxon>
        <taxon>Bacillati</taxon>
        <taxon>Bacillota</taxon>
        <taxon>Bacilli</taxon>
        <taxon>Bacillales</taxon>
        <taxon>Bacillaceae</taxon>
        <taxon>Halobacillus</taxon>
    </lineage>
</organism>
<evidence type="ECO:0000259" key="2">
    <source>
        <dbReference type="Pfam" id="PF09851"/>
    </source>
</evidence>
<gene>
    <name evidence="3" type="ORF">H0266_12265</name>
</gene>
<keyword evidence="1" id="KW-0472">Membrane</keyword>
<protein>
    <submittedName>
        <fullName evidence="3">SHOCT domain-containing protein</fullName>
    </submittedName>
</protein>
<sequence>MNGMMNGNGMGSGFFGFGFIGLTILVAIIFIVIWMMRPNNKDTSSQTDSLEALKKRLADGEISEDEYDRLRKKIEK</sequence>
<dbReference type="Proteomes" id="UP000571017">
    <property type="component" value="Unassembled WGS sequence"/>
</dbReference>